<evidence type="ECO:0000313" key="2">
    <source>
        <dbReference type="Proteomes" id="UP000654075"/>
    </source>
</evidence>
<dbReference type="AlphaFoldDB" id="A0A813EMI6"/>
<organism evidence="1 2">
    <name type="scientific">Polarella glacialis</name>
    <name type="common">Dinoflagellate</name>
    <dbReference type="NCBI Taxonomy" id="89957"/>
    <lineage>
        <taxon>Eukaryota</taxon>
        <taxon>Sar</taxon>
        <taxon>Alveolata</taxon>
        <taxon>Dinophyceae</taxon>
        <taxon>Suessiales</taxon>
        <taxon>Suessiaceae</taxon>
        <taxon>Polarella</taxon>
    </lineage>
</organism>
<comment type="caution">
    <text evidence="1">The sequence shown here is derived from an EMBL/GenBank/DDBJ whole genome shotgun (WGS) entry which is preliminary data.</text>
</comment>
<dbReference type="OrthoDB" id="10644805at2759"/>
<gene>
    <name evidence="1" type="ORF">PGLA1383_LOCUS19809</name>
</gene>
<dbReference type="EMBL" id="CAJNNV010013247">
    <property type="protein sequence ID" value="CAE8601517.1"/>
    <property type="molecule type" value="Genomic_DNA"/>
</dbReference>
<accession>A0A813EMI6</accession>
<protein>
    <submittedName>
        <fullName evidence="1">Uncharacterized protein</fullName>
    </submittedName>
</protein>
<feature type="non-terminal residue" evidence="1">
    <location>
        <position position="287"/>
    </location>
</feature>
<name>A0A813EMI6_POLGL</name>
<sequence length="287" mass="31038">ASVSLQKTEENLPFLSPFLGTWASGRNQTVAIRGPVRSGSPFLDNLTTQFLVMVGLDTGMIRSAYISNSHSLRGHDPKTGKECPLINAVNCLRGSVVVVENTVHHELQMTDISFDVDIDDNLSYSTVLHELFVPNKITCSKGRKLARMYSTPGMWSYIDASRSQDSSVTVPAAHPGEPGSKHKAFGSFFIPAGPQPGQSDGKHCIAKGIDPFDCCFTTIMSAAACFYRKKDLSFFPSTLTGNVTLVVGGFTIATKVVQSGVPITYSEDVAELKIGPVHMSCSDFTYD</sequence>
<evidence type="ECO:0000313" key="1">
    <source>
        <dbReference type="EMBL" id="CAE8601517.1"/>
    </source>
</evidence>
<keyword evidence="2" id="KW-1185">Reference proteome</keyword>
<proteinExistence type="predicted"/>
<dbReference type="Proteomes" id="UP000654075">
    <property type="component" value="Unassembled WGS sequence"/>
</dbReference>
<reference evidence="1" key="1">
    <citation type="submission" date="2021-02" db="EMBL/GenBank/DDBJ databases">
        <authorList>
            <person name="Dougan E. K."/>
            <person name="Rhodes N."/>
            <person name="Thang M."/>
            <person name="Chan C."/>
        </authorList>
    </citation>
    <scope>NUCLEOTIDE SEQUENCE</scope>
</reference>